<evidence type="ECO:0000259" key="1">
    <source>
        <dbReference type="Pfam" id="PF02721"/>
    </source>
</evidence>
<feature type="domain" description="Replication protein A 70 kDa DNA-binding subunit B/D first OB fold" evidence="1">
    <location>
        <begin position="5"/>
        <end position="35"/>
    </location>
</feature>
<organism evidence="2">
    <name type="scientific">Brassica napus</name>
    <name type="common">Rape</name>
    <dbReference type="NCBI Taxonomy" id="3708"/>
    <lineage>
        <taxon>Eukaryota</taxon>
        <taxon>Viridiplantae</taxon>
        <taxon>Streptophyta</taxon>
        <taxon>Embryophyta</taxon>
        <taxon>Tracheophyta</taxon>
        <taxon>Spermatophyta</taxon>
        <taxon>Magnoliopsida</taxon>
        <taxon>eudicotyledons</taxon>
        <taxon>Gunneridae</taxon>
        <taxon>Pentapetalae</taxon>
        <taxon>rosids</taxon>
        <taxon>malvids</taxon>
        <taxon>Brassicales</taxon>
        <taxon>Brassicaceae</taxon>
        <taxon>Brassiceae</taxon>
        <taxon>Brassica</taxon>
    </lineage>
</organism>
<accession>A0A816TS23</accession>
<dbReference type="Proteomes" id="UP001295469">
    <property type="component" value="Chromosome A05"/>
</dbReference>
<protein>
    <submittedName>
        <fullName evidence="2">(rape) hypothetical protein</fullName>
    </submittedName>
</protein>
<sequence length="53" mass="6330">MAAMNNISELKPFKSMWKVKVKIIRLWKQYSAAGARLLKWFSWILEVIRYMGP</sequence>
<reference evidence="2" key="1">
    <citation type="submission" date="2021-01" db="EMBL/GenBank/DDBJ databases">
        <authorList>
            <consortium name="Genoscope - CEA"/>
            <person name="William W."/>
        </authorList>
    </citation>
    <scope>NUCLEOTIDE SEQUENCE</scope>
</reference>
<proteinExistence type="predicted"/>
<dbReference type="Pfam" id="PF02721">
    <property type="entry name" value="DUF223"/>
    <property type="match status" value="1"/>
</dbReference>
<dbReference type="EMBL" id="HG994359">
    <property type="protein sequence ID" value="CAF2098858.1"/>
    <property type="molecule type" value="Genomic_DNA"/>
</dbReference>
<evidence type="ECO:0000313" key="2">
    <source>
        <dbReference type="EMBL" id="CAF2098858.1"/>
    </source>
</evidence>
<dbReference type="AlphaFoldDB" id="A0A816TS23"/>
<name>A0A816TS23_BRANA</name>
<dbReference type="InterPro" id="IPR003871">
    <property type="entry name" value="RFA1B/D_OB_1st"/>
</dbReference>
<gene>
    <name evidence="2" type="ORF">DARMORV10_A05P24530.1</name>
</gene>